<feature type="domain" description="Rhodanese" evidence="1">
    <location>
        <begin position="5"/>
        <end position="91"/>
    </location>
</feature>
<dbReference type="CDD" id="cd00158">
    <property type="entry name" value="RHOD"/>
    <property type="match status" value="1"/>
</dbReference>
<evidence type="ECO:0000313" key="2">
    <source>
        <dbReference type="EMBL" id="QNN62106.1"/>
    </source>
</evidence>
<dbReference type="EMBL" id="CP060716">
    <property type="protein sequence ID" value="QNN62106.1"/>
    <property type="molecule type" value="Genomic_DNA"/>
</dbReference>
<keyword evidence="3" id="KW-1185">Reference proteome</keyword>
<reference evidence="2 3" key="1">
    <citation type="submission" date="2020-08" db="EMBL/GenBank/DDBJ databases">
        <title>Genome sequence of Leucobacter denitrificans KACC 14055T.</title>
        <authorList>
            <person name="Hyun D.-W."/>
            <person name="Bae J.-W."/>
        </authorList>
    </citation>
    <scope>NUCLEOTIDE SEQUENCE [LARGE SCALE GENOMIC DNA]</scope>
    <source>
        <strain evidence="2 3">KACC 14055</strain>
    </source>
</reference>
<gene>
    <name evidence="2" type="ORF">H9L06_07330</name>
</gene>
<dbReference type="SUPFAM" id="SSF52821">
    <property type="entry name" value="Rhodanese/Cell cycle control phosphatase"/>
    <property type="match status" value="1"/>
</dbReference>
<protein>
    <submittedName>
        <fullName evidence="2">Rhodanese-like domain-containing protein</fullName>
    </submittedName>
</protein>
<dbReference type="InterPro" id="IPR001763">
    <property type="entry name" value="Rhodanese-like_dom"/>
</dbReference>
<dbReference type="Gene3D" id="3.40.250.10">
    <property type="entry name" value="Rhodanese-like domain"/>
    <property type="match status" value="1"/>
</dbReference>
<dbReference type="Pfam" id="PF00581">
    <property type="entry name" value="Rhodanese"/>
    <property type="match status" value="1"/>
</dbReference>
<dbReference type="InterPro" id="IPR036873">
    <property type="entry name" value="Rhodanese-like_dom_sf"/>
</dbReference>
<sequence length="95" mass="10092">MNAATDPQPIILDVRTPEEYHAGHLDGAQLVNYLDGEVHEAIPQLDPTADYLVYCKSGGRSGHTVELMQQAGFTSATNLGALEEAAEATGIAVVR</sequence>
<proteinExistence type="predicted"/>
<dbReference type="SMART" id="SM00450">
    <property type="entry name" value="RHOD"/>
    <property type="match status" value="1"/>
</dbReference>
<evidence type="ECO:0000313" key="3">
    <source>
        <dbReference type="Proteomes" id="UP000515934"/>
    </source>
</evidence>
<evidence type="ECO:0000259" key="1">
    <source>
        <dbReference type="PROSITE" id="PS50206"/>
    </source>
</evidence>
<organism evidence="2 3">
    <name type="scientific">Leucobacter denitrificans</name>
    <dbReference type="NCBI Taxonomy" id="683042"/>
    <lineage>
        <taxon>Bacteria</taxon>
        <taxon>Bacillati</taxon>
        <taxon>Actinomycetota</taxon>
        <taxon>Actinomycetes</taxon>
        <taxon>Micrococcales</taxon>
        <taxon>Microbacteriaceae</taxon>
        <taxon>Leucobacter</taxon>
    </lineage>
</organism>
<dbReference type="AlphaFoldDB" id="A0A7G9S2N1"/>
<dbReference type="InterPro" id="IPR052367">
    <property type="entry name" value="Thiosulfate_ST/Rhodanese-like"/>
</dbReference>
<dbReference type="PANTHER" id="PTHR45431">
    <property type="entry name" value="RHODANESE-LIKE DOMAIN-CONTAINING PROTEIN 15, CHLOROPLASTIC"/>
    <property type="match status" value="1"/>
</dbReference>
<dbReference type="KEGG" id="ldn:H9L06_07330"/>
<dbReference type="Proteomes" id="UP000515934">
    <property type="component" value="Chromosome"/>
</dbReference>
<dbReference type="PANTHER" id="PTHR45431:SF3">
    <property type="entry name" value="RHODANESE-LIKE DOMAIN-CONTAINING PROTEIN 15, CHLOROPLASTIC"/>
    <property type="match status" value="1"/>
</dbReference>
<accession>A0A7G9S2N1</accession>
<name>A0A7G9S2N1_9MICO</name>
<dbReference type="RefSeq" id="WP_187554577.1">
    <property type="nucleotide sequence ID" value="NZ_CP060716.1"/>
</dbReference>
<dbReference type="PROSITE" id="PS50206">
    <property type="entry name" value="RHODANESE_3"/>
    <property type="match status" value="1"/>
</dbReference>